<feature type="region of interest" description="Disordered" evidence="1">
    <location>
        <begin position="621"/>
        <end position="675"/>
    </location>
</feature>
<dbReference type="AlphaFoldDB" id="A0A9P4VXD0"/>
<dbReference type="SUPFAM" id="SSF88697">
    <property type="entry name" value="PUA domain-like"/>
    <property type="match status" value="1"/>
</dbReference>
<feature type="compositionally biased region" description="Acidic residues" evidence="1">
    <location>
        <begin position="656"/>
        <end position="665"/>
    </location>
</feature>
<evidence type="ECO:0000256" key="1">
    <source>
        <dbReference type="SAM" id="MobiDB-lite"/>
    </source>
</evidence>
<proteinExistence type="predicted"/>
<evidence type="ECO:0000313" key="3">
    <source>
        <dbReference type="Proteomes" id="UP000799429"/>
    </source>
</evidence>
<evidence type="ECO:0000313" key="2">
    <source>
        <dbReference type="EMBL" id="KAF2843689.1"/>
    </source>
</evidence>
<protein>
    <recommendedName>
        <fullName evidence="4">YDG domain-containing protein</fullName>
    </recommendedName>
</protein>
<dbReference type="OrthoDB" id="3244603at2759"/>
<organism evidence="2 3">
    <name type="scientific">Patellaria atrata CBS 101060</name>
    <dbReference type="NCBI Taxonomy" id="1346257"/>
    <lineage>
        <taxon>Eukaryota</taxon>
        <taxon>Fungi</taxon>
        <taxon>Dikarya</taxon>
        <taxon>Ascomycota</taxon>
        <taxon>Pezizomycotina</taxon>
        <taxon>Dothideomycetes</taxon>
        <taxon>Dothideomycetes incertae sedis</taxon>
        <taxon>Patellariales</taxon>
        <taxon>Patellariaceae</taxon>
        <taxon>Patellaria</taxon>
    </lineage>
</organism>
<reference evidence="2" key="1">
    <citation type="journal article" date="2020" name="Stud. Mycol.">
        <title>101 Dothideomycetes genomes: a test case for predicting lifestyles and emergence of pathogens.</title>
        <authorList>
            <person name="Haridas S."/>
            <person name="Albert R."/>
            <person name="Binder M."/>
            <person name="Bloem J."/>
            <person name="Labutti K."/>
            <person name="Salamov A."/>
            <person name="Andreopoulos B."/>
            <person name="Baker S."/>
            <person name="Barry K."/>
            <person name="Bills G."/>
            <person name="Bluhm B."/>
            <person name="Cannon C."/>
            <person name="Castanera R."/>
            <person name="Culley D."/>
            <person name="Daum C."/>
            <person name="Ezra D."/>
            <person name="Gonzalez J."/>
            <person name="Henrissat B."/>
            <person name="Kuo A."/>
            <person name="Liang C."/>
            <person name="Lipzen A."/>
            <person name="Lutzoni F."/>
            <person name="Magnuson J."/>
            <person name="Mondo S."/>
            <person name="Nolan M."/>
            <person name="Ohm R."/>
            <person name="Pangilinan J."/>
            <person name="Park H.-J."/>
            <person name="Ramirez L."/>
            <person name="Alfaro M."/>
            <person name="Sun H."/>
            <person name="Tritt A."/>
            <person name="Yoshinaga Y."/>
            <person name="Zwiers L.-H."/>
            <person name="Turgeon B."/>
            <person name="Goodwin S."/>
            <person name="Spatafora J."/>
            <person name="Crous P."/>
            <person name="Grigoriev I."/>
        </authorList>
    </citation>
    <scope>NUCLEOTIDE SEQUENCE</scope>
    <source>
        <strain evidence="2">CBS 101060</strain>
    </source>
</reference>
<dbReference type="EMBL" id="MU006089">
    <property type="protein sequence ID" value="KAF2843689.1"/>
    <property type="molecule type" value="Genomic_DNA"/>
</dbReference>
<comment type="caution">
    <text evidence="2">The sequence shown here is derived from an EMBL/GenBank/DDBJ whole genome shotgun (WGS) entry which is preliminary data.</text>
</comment>
<feature type="region of interest" description="Disordered" evidence="1">
    <location>
        <begin position="325"/>
        <end position="355"/>
    </location>
</feature>
<evidence type="ECO:0008006" key="4">
    <source>
        <dbReference type="Google" id="ProtNLM"/>
    </source>
</evidence>
<gene>
    <name evidence="2" type="ORF">M501DRAFT_1013028</name>
</gene>
<accession>A0A9P4VXD0</accession>
<dbReference type="InterPro" id="IPR015947">
    <property type="entry name" value="PUA-like_sf"/>
</dbReference>
<feature type="compositionally biased region" description="Basic and acidic residues" evidence="1">
    <location>
        <begin position="621"/>
        <end position="640"/>
    </location>
</feature>
<name>A0A9P4VXD0_9PEZI</name>
<keyword evidence="3" id="KW-1185">Reference proteome</keyword>
<dbReference type="InterPro" id="IPR036987">
    <property type="entry name" value="SRA-YDG_sf"/>
</dbReference>
<sequence length="696" mass="79001">MALADDPTYHHLYVEDLAKKASWIRDILDPMIAYDGPDVLGPNDVLELHELFRSLRKYPPTSSALKLSRIHFAVLEVSGKATRWPSRLAFECDEVITTWEKKYGPLRELRPSLFVPGGRLYGICSPHDITREALLSRFNKDNPGIPFAAFEHGDLGFKPGDWWINALFAYRSGIINSEITDGGICADDSGAYAILMKEGDESEAFSADEFTYKCRIGDRGRYRLCAADYTARYPIRILRAHSLMSLWSPRAGVRYEGLYTVSGWRIRPADPKLRNGETTIWEVMLRREEDQIPFREVMLRPKSHEIDDYMEYKRTRRVQRDRIRHGDADRISQAGDTEQLRPNFEQPASSPVPTITEPVKKTISLSEHATSMHSQKSICSPLPASATEAAIQVAPSKEDESKLISKVDSKAPQVASRTVNTLSVLKSVKVKKRSKRDLQRSIDGTEEFVTHIIEECPTYQPPAVKVTLDGQITEASPQEKEKAIPSSTELETGKVARYAYHWDRRRSAAIESAERTRMERRSSDEAHAEEHFRIERIATDLHRPVEEMYNSLEDPEFPDMVPECTERSVPPLGGRDTAHGRPSEIATYRNKALEDLHKFAEEDLAKDAKDVRVEFREIDFGKKGEDGSKRSSAWWRKDSTEPMNGNAILGQISEGETTEPEADPEDTTRGRKSSVLRHFSWIKPFGSKKSSQMSED</sequence>
<dbReference type="Proteomes" id="UP000799429">
    <property type="component" value="Unassembled WGS sequence"/>
</dbReference>
<dbReference type="Gene3D" id="2.30.280.10">
    <property type="entry name" value="SRA-YDG"/>
    <property type="match status" value="1"/>
</dbReference>